<sequence>MTPYYETEFGVGYAGNCFQALNVIGNARKVFQHLIDLNSKNAKPSHSDIIRTFSSIFDEFIQSHSGKSNIAIDFLIFGYCPQSPSIPWLYKLSHRPRKKLEVTKLQINNNEIHGIGDALNNGSLVNKLKTVRRSFRRKFLKLKFYNNFEKEVFFEKMKVAQNNVTEKYIRNHIKNNKNKTVGGDIEKMELYNTGQRSVVTLTIPTGSSKNNNIGELSDGLAYVPFSKNFS</sequence>
<dbReference type="RefSeq" id="WP_133125867.1">
    <property type="nucleotide sequence ID" value="NZ_NWTK01000017.1"/>
</dbReference>
<protein>
    <submittedName>
        <fullName evidence="1">Uncharacterized protein</fullName>
    </submittedName>
</protein>
<evidence type="ECO:0000313" key="2">
    <source>
        <dbReference type="Proteomes" id="UP000233597"/>
    </source>
</evidence>
<dbReference type="Proteomes" id="UP000233597">
    <property type="component" value="Unassembled WGS sequence"/>
</dbReference>
<gene>
    <name evidence="1" type="ORF">COO20_21350</name>
</gene>
<accession>A0A2N3KIP7</accession>
<reference evidence="1 2" key="1">
    <citation type="submission" date="2017-09" db="EMBL/GenBank/DDBJ databases">
        <title>Biodiversity and function of Thalassospira species in the particle-attached aromatic-hydrocarbon-degrading consortia from the surface seawater of the South China Sea.</title>
        <authorList>
            <person name="Dong C."/>
            <person name="Liu R."/>
            <person name="Shao Z."/>
        </authorList>
    </citation>
    <scope>NUCLEOTIDE SEQUENCE [LARGE SCALE GENOMIC DNA]</scope>
    <source>
        <strain evidence="1 2">CSC1P2</strain>
    </source>
</reference>
<organism evidence="1 2">
    <name type="scientific">Thalassospira marina</name>
    <dbReference type="NCBI Taxonomy" id="2048283"/>
    <lineage>
        <taxon>Bacteria</taxon>
        <taxon>Pseudomonadati</taxon>
        <taxon>Pseudomonadota</taxon>
        <taxon>Alphaproteobacteria</taxon>
        <taxon>Rhodospirillales</taxon>
        <taxon>Thalassospiraceae</taxon>
        <taxon>Thalassospira</taxon>
    </lineage>
</organism>
<comment type="caution">
    <text evidence="1">The sequence shown here is derived from an EMBL/GenBank/DDBJ whole genome shotgun (WGS) entry which is preliminary data.</text>
</comment>
<name>A0A2N3KIP7_9PROT</name>
<evidence type="ECO:0000313" key="1">
    <source>
        <dbReference type="EMBL" id="PKR50425.1"/>
    </source>
</evidence>
<dbReference type="AlphaFoldDB" id="A0A2N3KIP7"/>
<proteinExistence type="predicted"/>
<dbReference type="EMBL" id="NWTK01000017">
    <property type="protein sequence ID" value="PKR50425.1"/>
    <property type="molecule type" value="Genomic_DNA"/>
</dbReference>